<evidence type="ECO:0000259" key="14">
    <source>
        <dbReference type="PROSITE" id="PS50847"/>
    </source>
</evidence>
<dbReference type="PROSITE" id="PS50847">
    <property type="entry name" value="GRAM_POS_ANCHORING"/>
    <property type="match status" value="1"/>
</dbReference>
<feature type="compositionally biased region" description="Polar residues" evidence="13">
    <location>
        <begin position="125"/>
        <end position="139"/>
    </location>
</feature>
<comment type="catalytic activity">
    <reaction evidence="9">
        <text>Hydrolysis of (1-&gt;6)-alpha-D-glucosidic linkages in pullulan, amylopectin and glycogen, and in the alpha- and beta-limit dextrins of amylopectin and glycogen.</text>
        <dbReference type="EC" id="3.2.1.41"/>
    </reaction>
</comment>
<dbReference type="InterPro" id="IPR040806">
    <property type="entry name" value="SpuA_C"/>
</dbReference>
<evidence type="ECO:0000256" key="13">
    <source>
        <dbReference type="SAM" id="MobiDB-lite"/>
    </source>
</evidence>
<dbReference type="InterPro" id="IPR014756">
    <property type="entry name" value="Ig_E-set"/>
</dbReference>
<dbReference type="NCBIfam" id="TIGR02102">
    <property type="entry name" value="pullulan_Gpos"/>
    <property type="match status" value="1"/>
</dbReference>
<feature type="domain" description="Gram-positive cocci surface proteins LPxTG" evidence="14">
    <location>
        <begin position="2165"/>
        <end position="2198"/>
    </location>
</feature>
<evidence type="ECO:0000256" key="1">
    <source>
        <dbReference type="ARBA" id="ARBA00008061"/>
    </source>
</evidence>
<keyword evidence="16" id="KW-1185">Reference proteome</keyword>
<evidence type="ECO:0000256" key="7">
    <source>
        <dbReference type="ARBA" id="ARBA00023088"/>
    </source>
</evidence>
<dbReference type="EMBL" id="JBHSOJ010000016">
    <property type="protein sequence ID" value="MFC5630987.1"/>
    <property type="molecule type" value="Genomic_DNA"/>
</dbReference>
<comment type="similarity">
    <text evidence="1">Belongs to the glycosyl hydrolase 13 family.</text>
</comment>
<dbReference type="RefSeq" id="WP_156805423.1">
    <property type="nucleotide sequence ID" value="NZ_JBHSOJ010000016.1"/>
</dbReference>
<evidence type="ECO:0000313" key="16">
    <source>
        <dbReference type="Proteomes" id="UP001596110"/>
    </source>
</evidence>
<dbReference type="Pfam" id="PF18033">
    <property type="entry name" value="SpuA_C"/>
    <property type="match status" value="1"/>
</dbReference>
<dbReference type="NCBIfam" id="TIGR01167">
    <property type="entry name" value="LPXTG_anchor"/>
    <property type="match status" value="1"/>
</dbReference>
<feature type="region of interest" description="Disordered" evidence="13">
    <location>
        <begin position="121"/>
        <end position="146"/>
    </location>
</feature>
<dbReference type="CDD" id="cd10315">
    <property type="entry name" value="CBM41_pullulanase"/>
    <property type="match status" value="4"/>
</dbReference>
<dbReference type="InterPro" id="IPR019931">
    <property type="entry name" value="LPXTG_anchor"/>
</dbReference>
<keyword evidence="2" id="KW-0134">Cell wall</keyword>
<evidence type="ECO:0000256" key="3">
    <source>
        <dbReference type="ARBA" id="ARBA00022525"/>
    </source>
</evidence>
<dbReference type="Proteomes" id="UP001596110">
    <property type="component" value="Unassembled WGS sequence"/>
</dbReference>
<evidence type="ECO:0000256" key="2">
    <source>
        <dbReference type="ARBA" id="ARBA00022512"/>
    </source>
</evidence>
<dbReference type="PANTHER" id="PTHR43002">
    <property type="entry name" value="GLYCOGEN DEBRANCHING ENZYME"/>
    <property type="match status" value="1"/>
</dbReference>
<dbReference type="SMART" id="SM00642">
    <property type="entry name" value="Aamy"/>
    <property type="match status" value="2"/>
</dbReference>
<dbReference type="Pfam" id="PF02922">
    <property type="entry name" value="CBM_48"/>
    <property type="match status" value="1"/>
</dbReference>
<proteinExistence type="inferred from homology"/>
<keyword evidence="3" id="KW-0964">Secreted</keyword>
<dbReference type="Gene3D" id="2.60.40.10">
    <property type="entry name" value="Immunoglobulins"/>
    <property type="match status" value="1"/>
</dbReference>
<dbReference type="Gene3D" id="2.60.40.1110">
    <property type="match status" value="4"/>
</dbReference>
<evidence type="ECO:0000256" key="4">
    <source>
        <dbReference type="ARBA" id="ARBA00022729"/>
    </source>
</evidence>
<keyword evidence="6" id="KW-0106">Calcium</keyword>
<dbReference type="Pfam" id="PF00128">
    <property type="entry name" value="Alpha-amylase"/>
    <property type="match status" value="3"/>
</dbReference>
<name>A0ABW0UBQ2_9STRE</name>
<dbReference type="NCBIfam" id="TIGR01168">
    <property type="entry name" value="YSIRK_signal"/>
    <property type="match status" value="1"/>
</dbReference>
<evidence type="ECO:0000256" key="12">
    <source>
        <dbReference type="ARBA" id="ARBA00031076"/>
    </source>
</evidence>
<dbReference type="SUPFAM" id="SSF81296">
    <property type="entry name" value="E set domains"/>
    <property type="match status" value="1"/>
</dbReference>
<evidence type="ECO:0000256" key="8">
    <source>
        <dbReference type="ARBA" id="ARBA00023295"/>
    </source>
</evidence>
<dbReference type="Gene3D" id="2.60.40.1220">
    <property type="match status" value="1"/>
</dbReference>
<keyword evidence="7" id="KW-0572">Peptidoglycan-anchor</keyword>
<dbReference type="SUPFAM" id="SSF49452">
    <property type="entry name" value="Starch-binding domain-like"/>
    <property type="match status" value="4"/>
</dbReference>
<dbReference type="InterPro" id="IPR004193">
    <property type="entry name" value="Glyco_hydro_13_N"/>
</dbReference>
<dbReference type="InterPro" id="IPR006047">
    <property type="entry name" value="GH13_cat_dom"/>
</dbReference>
<comment type="caution">
    <text evidence="15">The sequence shown here is derived from an EMBL/GenBank/DDBJ whole genome shotgun (WGS) entry which is preliminary data.</text>
</comment>
<dbReference type="InterPro" id="IPR013780">
    <property type="entry name" value="Glyco_hydro_b"/>
</dbReference>
<dbReference type="Gene3D" id="3.20.20.80">
    <property type="entry name" value="Glycosidases"/>
    <property type="match status" value="2"/>
</dbReference>
<gene>
    <name evidence="15" type="ORF">ACFPQ3_05120</name>
</gene>
<dbReference type="SUPFAM" id="SSF51445">
    <property type="entry name" value="(Trans)glycosidases"/>
    <property type="match status" value="2"/>
</dbReference>
<keyword evidence="5 15" id="KW-0378">Hydrolase</keyword>
<dbReference type="InterPro" id="IPR011838">
    <property type="entry name" value="Pullulan_Gpos"/>
</dbReference>
<evidence type="ECO:0000256" key="5">
    <source>
        <dbReference type="ARBA" id="ARBA00022801"/>
    </source>
</evidence>
<evidence type="ECO:0000256" key="11">
    <source>
        <dbReference type="ARBA" id="ARBA00029618"/>
    </source>
</evidence>
<dbReference type="InterPro" id="IPR014755">
    <property type="entry name" value="Cu-Rt/internalin_Ig-like"/>
</dbReference>
<keyword evidence="4" id="KW-0732">Signal</keyword>
<evidence type="ECO:0000313" key="15">
    <source>
        <dbReference type="EMBL" id="MFC5630987.1"/>
    </source>
</evidence>
<dbReference type="CDD" id="cd11341">
    <property type="entry name" value="AmyAc_Pullulanase_LD-like"/>
    <property type="match status" value="1"/>
</dbReference>
<organism evidence="15 16">
    <name type="scientific">Streptococcus caledonicus</name>
    <dbReference type="NCBI Taxonomy" id="2614158"/>
    <lineage>
        <taxon>Bacteria</taxon>
        <taxon>Bacillati</taxon>
        <taxon>Bacillota</taxon>
        <taxon>Bacilli</taxon>
        <taxon>Lactobacillales</taxon>
        <taxon>Streptococcaceae</taxon>
        <taxon>Streptococcus</taxon>
    </lineage>
</organism>
<dbReference type="Pfam" id="PF03714">
    <property type="entry name" value="PUD"/>
    <property type="match status" value="4"/>
</dbReference>
<evidence type="ECO:0000256" key="9">
    <source>
        <dbReference type="ARBA" id="ARBA00023965"/>
    </source>
</evidence>
<dbReference type="InterPro" id="IPR017853">
    <property type="entry name" value="GH"/>
</dbReference>
<dbReference type="InterPro" id="IPR013783">
    <property type="entry name" value="Ig-like_fold"/>
</dbReference>
<dbReference type="Gene3D" id="2.60.40.1180">
    <property type="entry name" value="Golgi alpha-mannosidase II"/>
    <property type="match status" value="1"/>
</dbReference>
<dbReference type="InterPro" id="IPR005877">
    <property type="entry name" value="YSIRK_signal_dom"/>
</dbReference>
<dbReference type="GO" id="GO:0051060">
    <property type="term" value="F:pullulanase activity"/>
    <property type="evidence" value="ECO:0007669"/>
    <property type="project" value="UniProtKB-EC"/>
</dbReference>
<keyword evidence="8 15" id="KW-0326">Glycosidase</keyword>
<dbReference type="InterPro" id="IPR013784">
    <property type="entry name" value="Carb-bd-like_fold"/>
</dbReference>
<reference evidence="16" key="1">
    <citation type="journal article" date="2019" name="Int. J. Syst. Evol. Microbiol.">
        <title>The Global Catalogue of Microorganisms (GCM) 10K type strain sequencing project: providing services to taxonomists for standard genome sequencing and annotation.</title>
        <authorList>
            <consortium name="The Broad Institute Genomics Platform"/>
            <consortium name="The Broad Institute Genome Sequencing Center for Infectious Disease"/>
            <person name="Wu L."/>
            <person name="Ma J."/>
        </authorList>
    </citation>
    <scope>NUCLEOTIDE SEQUENCE [LARGE SCALE GENOMIC DNA]</scope>
    <source>
        <strain evidence="16">DT43</strain>
    </source>
</reference>
<dbReference type="CDD" id="cd02860">
    <property type="entry name" value="E_set_Pullulanase"/>
    <property type="match status" value="1"/>
</dbReference>
<evidence type="ECO:0000256" key="6">
    <source>
        <dbReference type="ARBA" id="ARBA00022837"/>
    </source>
</evidence>
<dbReference type="EC" id="3.2.1.41" evidence="10"/>
<evidence type="ECO:0000256" key="10">
    <source>
        <dbReference type="ARBA" id="ARBA00024062"/>
    </source>
</evidence>
<dbReference type="Pfam" id="PF04650">
    <property type="entry name" value="YSIRK_signal"/>
    <property type="match status" value="1"/>
</dbReference>
<protein>
    <recommendedName>
        <fullName evidence="10">pullulanase</fullName>
        <ecNumber evidence="10">3.2.1.41</ecNumber>
    </recommendedName>
    <alternativeName>
        <fullName evidence="11">Alpha-dextrin endo-1,6-alpha-glucosidase</fullName>
    </alternativeName>
    <alternativeName>
        <fullName evidence="12">Pullulan 6-glucanohydrolase</fullName>
    </alternativeName>
</protein>
<accession>A0ABW0UBQ2</accession>
<dbReference type="InterPro" id="IPR005323">
    <property type="entry name" value="CBM41_pullulanase"/>
</dbReference>
<sequence>MFFNPKKQGRSYSEKRVVFSIRRLKVGVASVTIASALFLGTTVGNRTVSADVLVEDTETVIVPKKEIPVTTDTKTSNQTGNETLQPITSETVDEQVSPVEASATSIEEPVAVTTPEELEAVPAKTSETVSATPLNTASETDQEKATPIEKQRIRLHFEGLEEDNISSYGLWMWGAVAEPSDGNKWPTDVKPFVESQKDDFGYYIDVKQSESLGKIGYLLLKNGEKVGEDDRELIPLTPEMNEVWIRSDFTTYSYKPLMNENILRLHYKREDGKYDGWGVWAWGDTSASFEKWPSDALDFTGRDDKGVYLDIPLSKGKASNIGFLLVNQKDDQAPGNKTKDLAFADRENHSHVFITAGDDAVYTNPYGVATQTTQDFSKATPGQGGITVSASSYRPFHYNETGLIDLSVINPNQVKVTRMEVDTKAIGGGVIEISSELNRVTITASSTTAAGNYELPVRVYDENNGHYDTKVTVTVKERNKVKGERDWDEQVIYFMVTDRFNNGDSSNDDAKVLSSVKNKAGAYQGGDFKGVTNKLDYLKQLGVSSIWITPIVENVSDNFGTEKDGEYYAYHGYWAKNFEKLNPHLGTLKDFHTLIDEAAARGINIIVDVVLNHSGYGTTDQFSGLVRKPEEEILGDDQKGSLSNLPDFKTEEMTVRQQLVNWQTAWLKTATTPKGNSIYGFRVDTVKHVDDVTWQHFKNELALKDPDFHLVGESWGANYKDTKGDLGTGTMDSLLDFGFKEIAKLAVGGRLKAANEELVARNDVLSSNYTLAQFLGSHDEDGFLYSIGGDEGKLKLAASLLLTAKGQPVIYYGEELGQSGANNWPVYDNRYLFDWDKVATSSVLSHYQKLLAFRNAHSELMARGNRSTVAANDSQQWLLAKREIDKDSAYMLYQLKDQVQTLQLEVSEQAIVTDAYSQKSYQTTQDSSGKWFVTVEVPSLSDGGTMLLTTSAGNIVGVTSPTTDEAPIAENTLRMHFKKLASEDVKSLGLWTWGDVETPSEKVAGWPTGATSFADAKEDDYGYYLDVKLIDTNRSKISYLINNVGGTNLTGDKSIDIISQEMNEVWLDEEFKAHYYRPQAKGTIRINYFRTDGNYDKKALWLWGSAESSITNKLGTWPNGVDFENKGKYGVYIDVPLANFDELGFLLLDESKDGDAAKINPNNYSFKDLQNHTQIFLRNEDPTIYTNPYFTNLVRVTGAIQLSQSKIEANFSTLAEIDSASLLQELKVTDQAGKTIAVTDVELDTAGKKVILTGDFKETLAPFKVSYHSDSVMTRQSWQYKDSLYAYDGELGSRVKNGGKTVEMTLWSPSADSISVVIYDKGDQTKMLGEVAMVASEKGVWQLSLTDQNDLGISDYRGYYYHYKINRDGKEVLVLDPYAKSLAAWNSDLVSDDNPASKVAKAAFVDPSSIGPKVSEAKIKGYTSREDAIIYEAHVRDFTSDQALEGKLSHPFGTFSAFIEKLDYLKDLGVTHIQLLPVMSYYFINELSTRERMTGYDSSDTNYNWGYDPQSYFALTGAYSTEPQNPEKRIAEFKELVNAIHERGMGVILDVVYNHTAKVDLFEDLEPNYYHFMDGEGKAKSSFGGGRLGTTHHMSRRVLIDSIKYLVSEYKVDGFRFDMMGDHDAESIELAFKAAQAINPNILMLGEGWVTYTGDANDERQPADQTWMKLTDTVASFSDDIRNQLKSGYPNEGTPAFLTGGARDIRTIFKNIKAQPTNFTADDPGDVIQYIAAHDNLTLFDIIAQSIKKDPSIPENNAEIHRRLRLGNLLILTSQGTPFIHSGQEYGRTKQFKDEAYKTPVSAELVPNKSHLLTDKDGKPFVYPYFIHDSYDSTDAINHFDWAKATDAQLFPENTKSQAYTKGVIALRKSTDAFRLKDLASVNKQVTLLTIPGENGVAENDLVIGYQVKASNGDTYAVLINADDKERVITLADDFKALRGAEVLADAEQAGIIAIENPIGIAWTEKGIRLNALTATILRLKAKNDEKTSLELTDAATGVRVLVDKKESVPVAGLKIIHLEPTSDQIPQILEGIDFDLYDIEVVDAAGRVLELTAPAQVFLPTDSGKKVKAVVYLPNGQTAEKLKFTETVYDNQIGVVFTAEHFSHYGIIYQMMSNTSVTQKENPLKQDLEKELSYNSSQLVLNQVSNNVFHKVANQTSHSDSQTLPDTGDDDSVYLALAGLVQLLALGGVLTQKYHQG</sequence>